<sequence length="378" mass="41682">MIDERSLHPADETLLHQAPWPFLYAATSDHRFFDRYWFAGVDPSGGFGFVAGLAVYKNLGVCDGFLCILEGDRQHNSRFSRALSDDVLTTGVGGLRVDVVEPYRQITVRLDNPDTPIAADLTFTSDHAPACEAHYVDSRGGRVGQEITRYHQPGNWEGWIQYPDNKVTVNNWWGTRDHSWGVRPGVGGFDRSVADPQAAKAASPTVPAASLLHIALVVEHGDLWVSLQQREDGEGRITFSDIIAMTREGLRLPVSVSAFDITFHPGTRQYDEVRLELVIGDGQELTVRATPLIHAWAYAGTGYDGGYRDGRGLGAWRGNVAEYDVYLHADREQVLLDGRPTPTGHREQLAKMTVNGIDSTGYCAVMTRGALPHRGLAE</sequence>
<name>A0A974W6R6_9NOCA</name>
<accession>A0A974W6R6</accession>
<reference evidence="1 2" key="1">
    <citation type="journal article" date="2021" name="Microbiol. Resour. Announc.">
        <title>Complete Genome Sequences of Two Rhodococcus sp. Strains with Large and Linear Chromosomes, Isolated from Apple Rhizosphere.</title>
        <authorList>
            <person name="Benning S."/>
            <person name="Brugnone N."/>
            <person name="Siani R."/>
            <person name="Kublik S."/>
            <person name="Schloter M."/>
            <person name="Rad V."/>
        </authorList>
    </citation>
    <scope>NUCLEOTIDE SEQUENCE [LARGE SCALE GENOMIC DNA]</scope>
    <source>
        <strain evidence="1 2">R79</strain>
    </source>
</reference>
<gene>
    <name evidence="1" type="ORF">JWS13_27355</name>
</gene>
<dbReference type="Proteomes" id="UP000662986">
    <property type="component" value="Chromosome"/>
</dbReference>
<evidence type="ECO:0000313" key="2">
    <source>
        <dbReference type="Proteomes" id="UP000662986"/>
    </source>
</evidence>
<evidence type="ECO:0000313" key="1">
    <source>
        <dbReference type="EMBL" id="QSE92086.1"/>
    </source>
</evidence>
<protein>
    <recommendedName>
        <fullName evidence="3">Hydroxyneurosporene synthase (CrtC)</fullName>
    </recommendedName>
</protein>
<dbReference type="EMBL" id="CP070619">
    <property type="protein sequence ID" value="QSE92086.1"/>
    <property type="molecule type" value="Genomic_DNA"/>
</dbReference>
<proteinExistence type="predicted"/>
<organism evidence="1 2">
    <name type="scientific">Rhodococcus pseudokoreensis</name>
    <dbReference type="NCBI Taxonomy" id="2811421"/>
    <lineage>
        <taxon>Bacteria</taxon>
        <taxon>Bacillati</taxon>
        <taxon>Actinomycetota</taxon>
        <taxon>Actinomycetes</taxon>
        <taxon>Mycobacteriales</taxon>
        <taxon>Nocardiaceae</taxon>
        <taxon>Rhodococcus</taxon>
    </lineage>
</organism>
<evidence type="ECO:0008006" key="3">
    <source>
        <dbReference type="Google" id="ProtNLM"/>
    </source>
</evidence>
<reference evidence="1 2" key="2">
    <citation type="journal article" date="2022" name="Arch. Microbiol.">
        <title>Rhodococcus pseudokoreensis sp. nov. isolated from the rhizosphere of young M26 apple rootstocks.</title>
        <authorList>
            <person name="Kampfer P."/>
            <person name="Glaeser S.P."/>
            <person name="Blom J."/>
            <person name="Wolf J."/>
            <person name="Benning S."/>
            <person name="Schloter M."/>
            <person name="Neumann-Schaal M."/>
        </authorList>
    </citation>
    <scope>NUCLEOTIDE SEQUENCE [LARGE SCALE GENOMIC DNA]</scope>
    <source>
        <strain evidence="1 2">R79</strain>
    </source>
</reference>
<dbReference type="RefSeq" id="WP_206008451.1">
    <property type="nucleotide sequence ID" value="NZ_CP070619.1"/>
</dbReference>
<keyword evidence="2" id="KW-1185">Reference proteome</keyword>